<keyword evidence="4" id="KW-1185">Reference proteome</keyword>
<dbReference type="SUPFAM" id="SSF51556">
    <property type="entry name" value="Metallo-dependent hydrolases"/>
    <property type="match status" value="1"/>
</dbReference>
<evidence type="ECO:0000313" key="4">
    <source>
        <dbReference type="Proteomes" id="UP000680206"/>
    </source>
</evidence>
<dbReference type="Gene3D" id="1.20.58.520">
    <property type="entry name" value="Amidohydrolase"/>
    <property type="match status" value="1"/>
</dbReference>
<comment type="caution">
    <text evidence="3">The sequence shown here is derived from an EMBL/GenBank/DDBJ whole genome shotgun (WGS) entry which is preliminary data.</text>
</comment>
<proteinExistence type="predicted"/>
<evidence type="ECO:0000259" key="2">
    <source>
        <dbReference type="Pfam" id="PF01979"/>
    </source>
</evidence>
<dbReference type="Proteomes" id="UP000680206">
    <property type="component" value="Unassembled WGS sequence"/>
</dbReference>
<dbReference type="InterPro" id="IPR032466">
    <property type="entry name" value="Metal_Hydrolase"/>
</dbReference>
<dbReference type="SUPFAM" id="SSF51338">
    <property type="entry name" value="Composite domain of metallo-dependent hydrolases"/>
    <property type="match status" value="1"/>
</dbReference>
<dbReference type="EMBL" id="JAGEPF010000047">
    <property type="protein sequence ID" value="MBO2465502.1"/>
    <property type="molecule type" value="Genomic_DNA"/>
</dbReference>
<dbReference type="Gene3D" id="3.40.50.10910">
    <property type="entry name" value="Amidohydrolase"/>
    <property type="match status" value="1"/>
</dbReference>
<organism evidence="3 4">
    <name type="scientific">Actinomadura violacea</name>
    <dbReference type="NCBI Taxonomy" id="2819934"/>
    <lineage>
        <taxon>Bacteria</taxon>
        <taxon>Bacillati</taxon>
        <taxon>Actinomycetota</taxon>
        <taxon>Actinomycetes</taxon>
        <taxon>Streptosporangiales</taxon>
        <taxon>Thermomonosporaceae</taxon>
        <taxon>Actinomadura</taxon>
    </lineage>
</organism>
<dbReference type="Pfam" id="PF01979">
    <property type="entry name" value="Amidohydro_1"/>
    <property type="match status" value="1"/>
</dbReference>
<dbReference type="InterPro" id="IPR011059">
    <property type="entry name" value="Metal-dep_hydrolase_composite"/>
</dbReference>
<dbReference type="RefSeq" id="WP_208252348.1">
    <property type="nucleotide sequence ID" value="NZ_JAGEPF010000047.1"/>
</dbReference>
<protein>
    <submittedName>
        <fullName evidence="3">Amidohydrolase family protein</fullName>
    </submittedName>
</protein>
<evidence type="ECO:0000313" key="3">
    <source>
        <dbReference type="EMBL" id="MBO2465502.1"/>
    </source>
</evidence>
<dbReference type="PANTHER" id="PTHR43135:SF3">
    <property type="entry name" value="ALPHA-D-RIBOSE 1-METHYLPHOSPHONATE 5-TRIPHOSPHATE DIPHOSPHATASE"/>
    <property type="match status" value="1"/>
</dbReference>
<dbReference type="Gene3D" id="2.30.40.10">
    <property type="entry name" value="Urease, subunit C, domain 1"/>
    <property type="match status" value="1"/>
</dbReference>
<accession>A0ABS3S920</accession>
<gene>
    <name evidence="3" type="ORF">J4709_48870</name>
</gene>
<feature type="region of interest" description="Disordered" evidence="1">
    <location>
        <begin position="1"/>
        <end position="24"/>
    </location>
</feature>
<dbReference type="PANTHER" id="PTHR43135">
    <property type="entry name" value="ALPHA-D-RIBOSE 1-METHYLPHOSPHONATE 5-TRIPHOSPHATE DIPHOSPHATASE"/>
    <property type="match status" value="1"/>
</dbReference>
<dbReference type="InterPro" id="IPR051781">
    <property type="entry name" value="Metallo-dep_Hydrolase"/>
</dbReference>
<feature type="domain" description="Amidohydrolase-related" evidence="2">
    <location>
        <begin position="90"/>
        <end position="438"/>
    </location>
</feature>
<sequence>MTDAITDAITGQDEPPVAENDPAPAPFAAAEPGRVTAYRGVSLIDGTGGPVRHGMAVVTDGPVIKAVVPDADLGASGPPGAETVDMRGMFLLPGLIDAHQHLSTPPNRVQAEAMMRRQVHGGVTAIREMAGDLRQMADLARAALVGEIPGPDVHCAALMAGPGFFDDPRTHQVTQGAKAGAVPWMQAVDEDTALPLAVAAARGTGAIAIKIYADLDASLVARIAAEAHRQGMLVWAHAAVFPALPGEVVAAGVDVVSHAHMLVHDLPGDRPGAYRRQRGHLADAYRRLLDAPVDVLDPLFGEMRRRGTILDATASLMVRMPSSAPGAAELAPRVLRRLIDRARHAGVAICTGTDYETSPGSRFPSLHDELRFLVRSMGMPPHEVIRAATATGAAAIGLRDAVGTVEPGKQADLLIVEADPHEDIDNLRRIVTTVKRGRRYERADYDTAGTGEGSTR</sequence>
<evidence type="ECO:0000256" key="1">
    <source>
        <dbReference type="SAM" id="MobiDB-lite"/>
    </source>
</evidence>
<name>A0ABS3S920_9ACTN</name>
<dbReference type="Gene3D" id="3.30.110.90">
    <property type="entry name" value="Amidohydrolase"/>
    <property type="match status" value="1"/>
</dbReference>
<reference evidence="3 4" key="1">
    <citation type="submission" date="2021-03" db="EMBL/GenBank/DDBJ databases">
        <title>Actinomadura violae sp. nov., isolated from lichen in Thailand.</title>
        <authorList>
            <person name="Kanchanasin P."/>
            <person name="Saeng-In P."/>
            <person name="Phongsopitanun W."/>
            <person name="Yuki M."/>
            <person name="Kudo T."/>
            <person name="Ohkuma M."/>
            <person name="Tanasupawat S."/>
        </authorList>
    </citation>
    <scope>NUCLEOTIDE SEQUENCE [LARGE SCALE GENOMIC DNA]</scope>
    <source>
        <strain evidence="3 4">LCR2-06</strain>
    </source>
</reference>
<dbReference type="InterPro" id="IPR006680">
    <property type="entry name" value="Amidohydro-rel"/>
</dbReference>